<dbReference type="Gene3D" id="2.30.36.70">
    <property type="entry name" value="Actin, Chain A, domain 2"/>
    <property type="match status" value="1"/>
</dbReference>
<evidence type="ECO:0000313" key="7">
    <source>
        <dbReference type="Ensembl" id="ENSPEMP00000033859.1"/>
    </source>
</evidence>
<reference evidence="7" key="2">
    <citation type="submission" date="2025-08" db="UniProtKB">
        <authorList>
            <consortium name="Ensembl"/>
        </authorList>
    </citation>
    <scope>IDENTIFICATION</scope>
</reference>
<dbReference type="SUPFAM" id="SSF53067">
    <property type="entry name" value="Actin-like ATPase domain"/>
    <property type="match status" value="1"/>
</dbReference>
<dbReference type="PRINTS" id="PR00190">
    <property type="entry name" value="ACTIN"/>
</dbReference>
<dbReference type="PROSITE" id="PS00406">
    <property type="entry name" value="ACTINS_1"/>
    <property type="match status" value="1"/>
</dbReference>
<evidence type="ECO:0000256" key="5">
    <source>
        <dbReference type="ARBA" id="ARBA00022840"/>
    </source>
</evidence>
<dbReference type="InterPro" id="IPR004000">
    <property type="entry name" value="Actin"/>
</dbReference>
<evidence type="ECO:0000256" key="6">
    <source>
        <dbReference type="ARBA" id="ARBA00023212"/>
    </source>
</evidence>
<keyword evidence="6" id="KW-0206">Cytoskeleton</keyword>
<evidence type="ECO:0000256" key="1">
    <source>
        <dbReference type="ARBA" id="ARBA00004245"/>
    </source>
</evidence>
<reference evidence="7 8" key="1">
    <citation type="submission" date="2018-10" db="EMBL/GenBank/DDBJ databases">
        <title>Improved assembly of the deer mouse Peromyscus maniculatus genome.</title>
        <authorList>
            <person name="Lassance J.-M."/>
            <person name="Hoekstra H.E."/>
        </authorList>
    </citation>
    <scope>NUCLEOTIDE SEQUENCE [LARGE SCALE GENOMIC DNA]</scope>
</reference>
<dbReference type="GeneTree" id="ENSGT00940000154148"/>
<evidence type="ECO:0000256" key="4">
    <source>
        <dbReference type="ARBA" id="ARBA00022741"/>
    </source>
</evidence>
<dbReference type="Proteomes" id="UP000694547">
    <property type="component" value="Chromosome 3"/>
</dbReference>
<sequence>MCEEETTALVCDNGSGLCKAGFAGDDAPRAVFPSIVGRPRHQGVMVGMGQKDSYVGDEAQSKRGILTLKYPIEHGIITNWDDMEKMISSLSPQPLPLDNGFPQCPFSCALIHPYTSLHS</sequence>
<keyword evidence="4" id="KW-0547">Nucleotide-binding</keyword>
<evidence type="ECO:0000256" key="2">
    <source>
        <dbReference type="ARBA" id="ARBA00006752"/>
    </source>
</evidence>
<reference evidence="7" key="3">
    <citation type="submission" date="2025-09" db="UniProtKB">
        <authorList>
            <consortium name="Ensembl"/>
        </authorList>
    </citation>
    <scope>IDENTIFICATION</scope>
</reference>
<dbReference type="Ensembl" id="ENSPEMT00000042245.1">
    <property type="protein sequence ID" value="ENSPEMP00000033859.1"/>
    <property type="gene ID" value="ENSPEMG00000015513.2"/>
</dbReference>
<name>A0A8C8UK81_PERMB</name>
<evidence type="ECO:0000313" key="8">
    <source>
        <dbReference type="Proteomes" id="UP000694547"/>
    </source>
</evidence>
<dbReference type="Gene3D" id="3.30.420.40">
    <property type="match status" value="1"/>
</dbReference>
<keyword evidence="3" id="KW-0963">Cytoplasm</keyword>
<comment type="subcellular location">
    <subcellularLocation>
        <location evidence="1">Cytoplasm</location>
        <location evidence="1">Cytoskeleton</location>
    </subcellularLocation>
</comment>
<protein>
    <submittedName>
        <fullName evidence="7">Actin, gamma 2, smooth muscle, enteric</fullName>
    </submittedName>
</protein>
<dbReference type="PANTHER" id="PTHR11937">
    <property type="entry name" value="ACTIN"/>
    <property type="match status" value="1"/>
</dbReference>
<dbReference type="AlphaFoldDB" id="A0A8C8UK81"/>
<keyword evidence="5" id="KW-0067">ATP-binding</keyword>
<proteinExistence type="inferred from homology"/>
<dbReference type="FunFam" id="3.30.420.40:FF:000148">
    <property type="entry name" value="Actin, alpha skeletal muscle"/>
    <property type="match status" value="1"/>
</dbReference>
<keyword evidence="8" id="KW-1185">Reference proteome</keyword>
<dbReference type="GO" id="GO:0005856">
    <property type="term" value="C:cytoskeleton"/>
    <property type="evidence" value="ECO:0007669"/>
    <property type="project" value="UniProtKB-SubCell"/>
</dbReference>
<accession>A0A8C8UK81</accession>
<comment type="similarity">
    <text evidence="2">Belongs to the actin family.</text>
</comment>
<dbReference type="InterPro" id="IPR004001">
    <property type="entry name" value="Actin_CS"/>
</dbReference>
<organism evidence="7 8">
    <name type="scientific">Peromyscus maniculatus bairdii</name>
    <name type="common">Prairie deer mouse</name>
    <dbReference type="NCBI Taxonomy" id="230844"/>
    <lineage>
        <taxon>Eukaryota</taxon>
        <taxon>Metazoa</taxon>
        <taxon>Chordata</taxon>
        <taxon>Craniata</taxon>
        <taxon>Vertebrata</taxon>
        <taxon>Euteleostomi</taxon>
        <taxon>Mammalia</taxon>
        <taxon>Eutheria</taxon>
        <taxon>Euarchontoglires</taxon>
        <taxon>Glires</taxon>
        <taxon>Rodentia</taxon>
        <taxon>Myomorpha</taxon>
        <taxon>Muroidea</taxon>
        <taxon>Cricetidae</taxon>
        <taxon>Neotominae</taxon>
        <taxon>Peromyscus</taxon>
    </lineage>
</organism>
<dbReference type="GO" id="GO:0005524">
    <property type="term" value="F:ATP binding"/>
    <property type="evidence" value="ECO:0007669"/>
    <property type="project" value="UniProtKB-KW"/>
</dbReference>
<dbReference type="InterPro" id="IPR043129">
    <property type="entry name" value="ATPase_NBD"/>
</dbReference>
<dbReference type="FunFam" id="2.30.36.70:FF:000001">
    <property type="entry name" value="Actin, alpha skeletal muscle"/>
    <property type="match status" value="1"/>
</dbReference>
<dbReference type="Pfam" id="PF00022">
    <property type="entry name" value="Actin"/>
    <property type="match status" value="1"/>
</dbReference>
<evidence type="ECO:0000256" key="3">
    <source>
        <dbReference type="ARBA" id="ARBA00022490"/>
    </source>
</evidence>